<organism evidence="3">
    <name type="scientific">Flavobacterium columnare</name>
    <dbReference type="NCBI Taxonomy" id="996"/>
    <lineage>
        <taxon>Bacteria</taxon>
        <taxon>Pseudomonadati</taxon>
        <taxon>Bacteroidota</taxon>
        <taxon>Flavobacteriia</taxon>
        <taxon>Flavobacteriales</taxon>
        <taxon>Flavobacteriaceae</taxon>
        <taxon>Flavobacterium</taxon>
    </lineage>
</organism>
<comment type="caution">
    <text evidence="3">The sequence shown here is derived from an EMBL/GenBank/DDBJ whole genome shotgun (WGS) entry which is preliminary data.</text>
</comment>
<sequence>MIKLMIHLAKIIVTFIIAFIFGSCNLNINKKSIKGNGKVIIKDRQLRGFNKISISEGLKCEITQGPNFKVMVEADQNIYDDILTEIEDNTLKISSENGNYINIKANKIHITLPFIEELEASSAAELKTKGIIKSNNIKLITDSSADLTALIESEKITIDASSSSTITVSGKAIKLTIDSSSSSTVNARNLLANDIIANSSSSSEIRVHPLISLHADASSSSSIYYAGSPKIKNLNDSSEGTIEKQ</sequence>
<evidence type="ECO:0000313" key="3">
    <source>
        <dbReference type="EMBL" id="RVU87159.1"/>
    </source>
</evidence>
<accession>A0AA94JQK8</accession>
<dbReference type="KEGG" id="fcv:AWN65_07960"/>
<reference evidence="3" key="1">
    <citation type="submission" date="2018-12" db="EMBL/GenBank/DDBJ databases">
        <title>Draft genome sequence of Flaovobacterium columnare BGFS27 isolated from channel catfish in Alabama.</title>
        <authorList>
            <person name="Cai W."/>
            <person name="Arias C."/>
        </authorList>
    </citation>
    <scope>NUCLEOTIDE SEQUENCE [LARGE SCALE GENOMIC DNA]</scope>
    <source>
        <strain evidence="3">BGFS27</strain>
    </source>
</reference>
<evidence type="ECO:0000259" key="2">
    <source>
        <dbReference type="Pfam" id="PF10988"/>
    </source>
</evidence>
<dbReference type="PROSITE" id="PS51257">
    <property type="entry name" value="PROKAR_LIPOPROTEIN"/>
    <property type="match status" value="1"/>
</dbReference>
<dbReference type="Gene3D" id="2.160.20.120">
    <property type="match status" value="1"/>
</dbReference>
<feature type="domain" description="Putative auto-transporter adhesin head GIN" evidence="2">
    <location>
        <begin position="49"/>
        <end position="229"/>
    </location>
</feature>
<keyword evidence="1" id="KW-0472">Membrane</keyword>
<keyword evidence="1" id="KW-1133">Transmembrane helix</keyword>
<name>A0AA94JQK8_9FLAO</name>
<keyword evidence="1" id="KW-0812">Transmembrane</keyword>
<dbReference type="EMBL" id="RWGX01000005">
    <property type="protein sequence ID" value="RVU87159.1"/>
    <property type="molecule type" value="Genomic_DNA"/>
</dbReference>
<proteinExistence type="predicted"/>
<dbReference type="InterPro" id="IPR021255">
    <property type="entry name" value="DUF2807"/>
</dbReference>
<protein>
    <submittedName>
        <fullName evidence="3">DUF2807 domain-containing protein</fullName>
    </submittedName>
</protein>
<gene>
    <name evidence="3" type="ORF">EJB19_12510</name>
</gene>
<evidence type="ECO:0000256" key="1">
    <source>
        <dbReference type="SAM" id="Phobius"/>
    </source>
</evidence>
<feature type="transmembrane region" description="Helical" evidence="1">
    <location>
        <begin position="6"/>
        <end position="28"/>
    </location>
</feature>
<dbReference type="RefSeq" id="WP_060382677.1">
    <property type="nucleotide sequence ID" value="NZ_MTDB01000007.1"/>
</dbReference>
<dbReference type="AlphaFoldDB" id="A0AA94JQK8"/>
<dbReference type="Pfam" id="PF10988">
    <property type="entry name" value="DUF2807"/>
    <property type="match status" value="1"/>
</dbReference>